<sequence length="1003" mass="115762">MDYSWNLVKGDIERLESLFSSLSGIFGEQKIVKLQGCKVQMFPLSRLLEIYGEQEEFLFEFLEEQIIYYEWLKKSVESEKLLKTLAEMVDNFEKRYKVDDKEKQDEGGALDDEEKQHERSVLEVKKHERIMLELWLEELQEAVFNTEDLVDKIHTEALRHKLDGQLSEKMEDIRRCIESYVKAGDVLGLAGRTYKIEQLESQKQPLDPTDYIYFVDESDPTDYICFVDDSEVFGMDCDKEEIIKLLLSDDANDKQLPVISIVGNGRIGKTTLARLVYNEQRLSHHFDGKAWVDVPDDFNWVIKSILKFLTWQYKDLKEKYNDPDKLELDQLGFELQNYLKGKRFLLVLDGAKRIPSSKGWEALRSAFKFAANGSRIIVTTRNKVIASTKYAVRTYYMEPLSEEKCWLIFAKFAFGDQNPTSDTQLEVIGKEIVQMCHGLSSSVRILGYLLRFKLQQEEWEAILKRLKPSSDSRENVHVVPNFRLLEDLKRCLAYCSIFPPDYEFEMEKLVLLCMAEGFLKPRSIWKTVKEVSNIIELEPFFQKSSRNESSFRMCMNNLAAYVSTRYCFRLEDNHPSEMPLNTRYLSLVGGKYENSVIFEAIDRAKRLRTFLPLDHESRHLRATELQNLLSKLQFLRVLSLSHYHITEIPDSIGNLEHLRYIDLSHTPIKRLPESVCELYNLQSLILSNCHSLTELPENTSKLVNLLNLDVSGSGLSEMPRDMDKLRNLRLLPCFIVGKKSGSLIELKDINCLEGTLHILKLQNVTSENVAHGTPLMDKHSIEELVLEWDENTADPENARKVLAGLKPSCSLKRLTINFYCSPKFPSWLDGKNIFNDMVFLRLSNCNSCSTLPSLGKLQKLRVLIIECMDAVEEVGPDFNTEPPTWMHRGFRYLERLTFEGMSKWTKWVPSNVLPCLQQLCIRRCPKLRGNLPKELPSVERIEISESQELVTALTTEASLNNLHYREKIVFVSDDKVTSFTSEGATGSSSPMIEGILFVTSFVG</sequence>
<reference evidence="6" key="2">
    <citation type="submission" date="2021-01" db="UniProtKB">
        <authorList>
            <consortium name="EnsemblPlants"/>
        </authorList>
    </citation>
    <scope>IDENTIFICATION</scope>
</reference>
<evidence type="ECO:0000256" key="2">
    <source>
        <dbReference type="ARBA" id="ARBA00022737"/>
    </source>
</evidence>
<dbReference type="Gene3D" id="1.10.8.430">
    <property type="entry name" value="Helical domain of apoptotic protease-activating factors"/>
    <property type="match status" value="1"/>
</dbReference>
<dbReference type="InterPro" id="IPR032675">
    <property type="entry name" value="LRR_dom_sf"/>
</dbReference>
<dbReference type="SUPFAM" id="SSF52540">
    <property type="entry name" value="P-loop containing nucleoside triphosphate hydrolases"/>
    <property type="match status" value="1"/>
</dbReference>
<dbReference type="GO" id="GO:0006952">
    <property type="term" value="P:defense response"/>
    <property type="evidence" value="ECO:0007669"/>
    <property type="project" value="UniProtKB-KW"/>
</dbReference>
<dbReference type="SUPFAM" id="SSF52058">
    <property type="entry name" value="L domain-like"/>
    <property type="match status" value="1"/>
</dbReference>
<name>A0A7N2R2G3_QUELO</name>
<dbReference type="AlphaFoldDB" id="A0A7N2R2G3"/>
<dbReference type="InterPro" id="IPR027417">
    <property type="entry name" value="P-loop_NTPase"/>
</dbReference>
<dbReference type="InParanoid" id="A0A7N2R2G3"/>
<dbReference type="PANTHER" id="PTHR36766:SF40">
    <property type="entry name" value="DISEASE RESISTANCE PROTEIN RGA3"/>
    <property type="match status" value="1"/>
</dbReference>
<dbReference type="Gene3D" id="3.40.50.300">
    <property type="entry name" value="P-loop containing nucleotide triphosphate hydrolases"/>
    <property type="match status" value="1"/>
</dbReference>
<keyword evidence="2" id="KW-0677">Repeat</keyword>
<dbReference type="PRINTS" id="PR00364">
    <property type="entry name" value="DISEASERSIST"/>
</dbReference>
<dbReference type="InterPro" id="IPR056789">
    <property type="entry name" value="LRR_R13L1-DRL21"/>
</dbReference>
<dbReference type="PANTHER" id="PTHR36766">
    <property type="entry name" value="PLANT BROAD-SPECTRUM MILDEW RESISTANCE PROTEIN RPW8"/>
    <property type="match status" value="1"/>
</dbReference>
<feature type="domain" description="NB-ARC" evidence="4">
    <location>
        <begin position="238"/>
        <end position="415"/>
    </location>
</feature>
<reference evidence="6 7" key="1">
    <citation type="journal article" date="2016" name="G3 (Bethesda)">
        <title>First Draft Assembly and Annotation of the Genome of a California Endemic Oak Quercus lobata Nee (Fagaceae).</title>
        <authorList>
            <person name="Sork V.L."/>
            <person name="Fitz-Gibbon S.T."/>
            <person name="Puiu D."/>
            <person name="Crepeau M."/>
            <person name="Gugger P.F."/>
            <person name="Sherman R."/>
            <person name="Stevens K."/>
            <person name="Langley C.H."/>
            <person name="Pellegrini M."/>
            <person name="Salzberg S.L."/>
        </authorList>
    </citation>
    <scope>NUCLEOTIDE SEQUENCE [LARGE SCALE GENOMIC DNA]</scope>
    <source>
        <strain evidence="6 7">cv. SW786</strain>
    </source>
</reference>
<keyword evidence="1" id="KW-0433">Leucine-rich repeat</keyword>
<evidence type="ECO:0008006" key="8">
    <source>
        <dbReference type="Google" id="ProtNLM"/>
    </source>
</evidence>
<dbReference type="InterPro" id="IPR042197">
    <property type="entry name" value="Apaf_helical"/>
</dbReference>
<evidence type="ECO:0000256" key="1">
    <source>
        <dbReference type="ARBA" id="ARBA00022614"/>
    </source>
</evidence>
<dbReference type="InterPro" id="IPR002182">
    <property type="entry name" value="NB-ARC"/>
</dbReference>
<dbReference type="Pfam" id="PF00931">
    <property type="entry name" value="NB-ARC"/>
    <property type="match status" value="1"/>
</dbReference>
<keyword evidence="3" id="KW-0611">Plant defense</keyword>
<dbReference type="SMART" id="SM00369">
    <property type="entry name" value="LRR_TYP"/>
    <property type="match status" value="3"/>
</dbReference>
<dbReference type="GO" id="GO:0043531">
    <property type="term" value="F:ADP binding"/>
    <property type="evidence" value="ECO:0007669"/>
    <property type="project" value="InterPro"/>
</dbReference>
<evidence type="ECO:0000313" key="6">
    <source>
        <dbReference type="EnsemblPlants" id="QL04p011880:mrna:CDS:1"/>
    </source>
</evidence>
<dbReference type="InterPro" id="IPR003591">
    <property type="entry name" value="Leu-rich_rpt_typical-subtyp"/>
</dbReference>
<evidence type="ECO:0000313" key="7">
    <source>
        <dbReference type="Proteomes" id="UP000594261"/>
    </source>
</evidence>
<keyword evidence="7" id="KW-1185">Reference proteome</keyword>
<dbReference type="EnsemblPlants" id="QL04p011880:mrna">
    <property type="protein sequence ID" value="QL04p011880:mrna:CDS:1"/>
    <property type="gene ID" value="QL04p011880"/>
</dbReference>
<dbReference type="Gramene" id="QL04p011880:mrna">
    <property type="protein sequence ID" value="QL04p011880:mrna:CDS:1"/>
    <property type="gene ID" value="QL04p011880"/>
</dbReference>
<organism evidence="6 7">
    <name type="scientific">Quercus lobata</name>
    <name type="common">Valley oak</name>
    <dbReference type="NCBI Taxonomy" id="97700"/>
    <lineage>
        <taxon>Eukaryota</taxon>
        <taxon>Viridiplantae</taxon>
        <taxon>Streptophyta</taxon>
        <taxon>Embryophyta</taxon>
        <taxon>Tracheophyta</taxon>
        <taxon>Spermatophyta</taxon>
        <taxon>Magnoliopsida</taxon>
        <taxon>eudicotyledons</taxon>
        <taxon>Gunneridae</taxon>
        <taxon>Pentapetalae</taxon>
        <taxon>rosids</taxon>
        <taxon>fabids</taxon>
        <taxon>Fagales</taxon>
        <taxon>Fagaceae</taxon>
        <taxon>Quercus</taxon>
    </lineage>
</organism>
<accession>A0A7N2R2G3</accession>
<dbReference type="EMBL" id="LRBV02000004">
    <property type="status" value="NOT_ANNOTATED_CDS"/>
    <property type="molecule type" value="Genomic_DNA"/>
</dbReference>
<dbReference type="Gene3D" id="3.80.10.10">
    <property type="entry name" value="Ribonuclease Inhibitor"/>
    <property type="match status" value="1"/>
</dbReference>
<protein>
    <recommendedName>
        <fullName evidence="8">NB-ARC domain-containing protein</fullName>
    </recommendedName>
</protein>
<evidence type="ECO:0000259" key="4">
    <source>
        <dbReference type="Pfam" id="PF00931"/>
    </source>
</evidence>
<proteinExistence type="predicted"/>
<dbReference type="Pfam" id="PF25019">
    <property type="entry name" value="LRR_R13L1-DRL21"/>
    <property type="match status" value="1"/>
</dbReference>
<dbReference type="Proteomes" id="UP000594261">
    <property type="component" value="Chromosome 4"/>
</dbReference>
<evidence type="ECO:0000259" key="5">
    <source>
        <dbReference type="Pfam" id="PF25019"/>
    </source>
</evidence>
<evidence type="ECO:0000256" key="3">
    <source>
        <dbReference type="ARBA" id="ARBA00022821"/>
    </source>
</evidence>
<feature type="domain" description="R13L1/DRL21-like LRR repeat region" evidence="5">
    <location>
        <begin position="744"/>
        <end position="868"/>
    </location>
</feature>